<reference evidence="2" key="1">
    <citation type="journal article" date="2019" name="Int. J. Syst. Evol. Microbiol.">
        <title>The Global Catalogue of Microorganisms (GCM) 10K type strain sequencing project: providing services to taxonomists for standard genome sequencing and annotation.</title>
        <authorList>
            <consortium name="The Broad Institute Genomics Platform"/>
            <consortium name="The Broad Institute Genome Sequencing Center for Infectious Disease"/>
            <person name="Wu L."/>
            <person name="Ma J."/>
        </authorList>
    </citation>
    <scope>NUCLEOTIDE SEQUENCE [LARGE SCALE GENOMIC DNA]</scope>
    <source>
        <strain evidence="2">CCM 8691</strain>
    </source>
</reference>
<name>A0ABV8PEN1_9SPHI</name>
<proteinExistence type="predicted"/>
<accession>A0ABV8PEN1</accession>
<comment type="caution">
    <text evidence="1">The sequence shown here is derived from an EMBL/GenBank/DDBJ whole genome shotgun (WGS) entry which is preliminary data.</text>
</comment>
<sequence>MEPVTFMDTTRLEKLEQSILNLENLVKQIAKANKIEDPLMTSLEVQEYLKKGGTWVDHNKHKIGCSRVGGEWRFRKSIVDAFVDKPFYKDE</sequence>
<evidence type="ECO:0008006" key="3">
    <source>
        <dbReference type="Google" id="ProtNLM"/>
    </source>
</evidence>
<dbReference type="Proteomes" id="UP001595789">
    <property type="component" value="Unassembled WGS sequence"/>
</dbReference>
<gene>
    <name evidence="1" type="ORF">ACFOWA_20055</name>
</gene>
<dbReference type="EMBL" id="JBHSBW010000016">
    <property type="protein sequence ID" value="MFC4213498.1"/>
    <property type="molecule type" value="Genomic_DNA"/>
</dbReference>
<organism evidence="1 2">
    <name type="scientific">Pedobacter lithocola</name>
    <dbReference type="NCBI Taxonomy" id="1908239"/>
    <lineage>
        <taxon>Bacteria</taxon>
        <taxon>Pseudomonadati</taxon>
        <taxon>Bacteroidota</taxon>
        <taxon>Sphingobacteriia</taxon>
        <taxon>Sphingobacteriales</taxon>
        <taxon>Sphingobacteriaceae</taxon>
        <taxon>Pedobacter</taxon>
    </lineage>
</organism>
<keyword evidence="2" id="KW-1185">Reference proteome</keyword>
<evidence type="ECO:0000313" key="1">
    <source>
        <dbReference type="EMBL" id="MFC4213498.1"/>
    </source>
</evidence>
<dbReference type="RefSeq" id="WP_378988757.1">
    <property type="nucleotide sequence ID" value="NZ_JBHSBW010000016.1"/>
</dbReference>
<protein>
    <recommendedName>
        <fullName evidence="3">Helix-turn-helix domain-containing protein</fullName>
    </recommendedName>
</protein>
<evidence type="ECO:0000313" key="2">
    <source>
        <dbReference type="Proteomes" id="UP001595789"/>
    </source>
</evidence>